<reference evidence="5 6" key="1">
    <citation type="submission" date="2020-08" db="EMBL/GenBank/DDBJ databases">
        <title>Cohnella phylogeny.</title>
        <authorList>
            <person name="Dunlap C."/>
        </authorList>
    </citation>
    <scope>NUCLEOTIDE SEQUENCE [LARGE SCALE GENOMIC DNA]</scope>
    <source>
        <strain evidence="5 6">DSM 103658</strain>
    </source>
</reference>
<evidence type="ECO:0000256" key="3">
    <source>
        <dbReference type="SAM" id="MobiDB-lite"/>
    </source>
</evidence>
<sequence>MNPDKINKWLEFAKSFAGNDFWSDVFEQQPADPSSLGSPLTRPGPKQAQTGPFPAVDMLTSEEEWIILVDLPGVDKQDLHISLNDEALYVQGEAKPLFPGKAAARTERFTGPFERAIELPARIDGQSANVSATFRHGTLVVRIPVTPAWKKKIDIE</sequence>
<name>A0A841TGR7_9BACL</name>
<dbReference type="InterPro" id="IPR002068">
    <property type="entry name" value="A-crystallin/Hsp20_dom"/>
</dbReference>
<evidence type="ECO:0000256" key="1">
    <source>
        <dbReference type="PROSITE-ProRule" id="PRU00285"/>
    </source>
</evidence>
<organism evidence="5 6">
    <name type="scientific">Cohnella lubricantis</name>
    <dbReference type="NCBI Taxonomy" id="2163172"/>
    <lineage>
        <taxon>Bacteria</taxon>
        <taxon>Bacillati</taxon>
        <taxon>Bacillota</taxon>
        <taxon>Bacilli</taxon>
        <taxon>Bacillales</taxon>
        <taxon>Paenibacillaceae</taxon>
        <taxon>Cohnella</taxon>
    </lineage>
</organism>
<dbReference type="CDD" id="cd06464">
    <property type="entry name" value="ACD_sHsps-like"/>
    <property type="match status" value="1"/>
</dbReference>
<dbReference type="InterPro" id="IPR031107">
    <property type="entry name" value="Small_HSP"/>
</dbReference>
<evidence type="ECO:0000256" key="2">
    <source>
        <dbReference type="RuleBase" id="RU003616"/>
    </source>
</evidence>
<dbReference type="PROSITE" id="PS01031">
    <property type="entry name" value="SHSP"/>
    <property type="match status" value="1"/>
</dbReference>
<dbReference type="Proteomes" id="UP000574133">
    <property type="component" value="Unassembled WGS sequence"/>
</dbReference>
<keyword evidence="6" id="KW-1185">Reference proteome</keyword>
<accession>A0A841TGR7</accession>
<comment type="similarity">
    <text evidence="1 2">Belongs to the small heat shock protein (HSP20) family.</text>
</comment>
<evidence type="ECO:0000259" key="4">
    <source>
        <dbReference type="PROSITE" id="PS01031"/>
    </source>
</evidence>
<dbReference type="AlphaFoldDB" id="A0A841TGR7"/>
<dbReference type="RefSeq" id="WP_185179695.1">
    <property type="nucleotide sequence ID" value="NZ_CBCSEP010000009.1"/>
</dbReference>
<comment type="caution">
    <text evidence="5">The sequence shown here is derived from an EMBL/GenBank/DDBJ whole genome shotgun (WGS) entry which is preliminary data.</text>
</comment>
<dbReference type="Pfam" id="PF00011">
    <property type="entry name" value="HSP20"/>
    <property type="match status" value="1"/>
</dbReference>
<evidence type="ECO:0000313" key="6">
    <source>
        <dbReference type="Proteomes" id="UP000574133"/>
    </source>
</evidence>
<gene>
    <name evidence="5" type="ORF">H4Q31_14070</name>
</gene>
<dbReference type="Gene3D" id="2.60.40.790">
    <property type="match status" value="1"/>
</dbReference>
<dbReference type="SUPFAM" id="SSF49764">
    <property type="entry name" value="HSP20-like chaperones"/>
    <property type="match status" value="1"/>
</dbReference>
<feature type="domain" description="SHSP" evidence="4">
    <location>
        <begin position="47"/>
        <end position="156"/>
    </location>
</feature>
<protein>
    <submittedName>
        <fullName evidence="5">Hsp20/alpha crystallin family protein</fullName>
    </submittedName>
</protein>
<dbReference type="InterPro" id="IPR008978">
    <property type="entry name" value="HSP20-like_chaperone"/>
</dbReference>
<proteinExistence type="inferred from homology"/>
<evidence type="ECO:0000313" key="5">
    <source>
        <dbReference type="EMBL" id="MBB6678430.1"/>
    </source>
</evidence>
<dbReference type="EMBL" id="JACJVN010000055">
    <property type="protein sequence ID" value="MBB6678430.1"/>
    <property type="molecule type" value="Genomic_DNA"/>
</dbReference>
<feature type="region of interest" description="Disordered" evidence="3">
    <location>
        <begin position="27"/>
        <end position="52"/>
    </location>
</feature>
<dbReference type="PANTHER" id="PTHR11527">
    <property type="entry name" value="HEAT-SHOCK PROTEIN 20 FAMILY MEMBER"/>
    <property type="match status" value="1"/>
</dbReference>